<gene>
    <name evidence="1" type="ORF">J0654_01935</name>
</gene>
<dbReference type="RefSeq" id="WP_207026086.1">
    <property type="nucleotide sequence ID" value="NZ_JAFLNM010000001.1"/>
</dbReference>
<evidence type="ECO:0000313" key="1">
    <source>
        <dbReference type="EMBL" id="MBO0340380.1"/>
    </source>
</evidence>
<accession>A0ABS3FB50</accession>
<protein>
    <submittedName>
        <fullName evidence="1">DUF2255 family protein</fullName>
    </submittedName>
</protein>
<sequence length="128" mass="14566">MSEISKKLTTEEIEQIAENDDFHISVLKEDGETYGRLTWIWSVSVDGKLYVRAYNGVNSRWHKSALKQKEGKIKAAGMEKKVRFEPVDGSLNEKIDQAYRRKYSSSPYLGSMISDTAKASTVEVKPFN</sequence>
<proteinExistence type="predicted"/>
<organism evidence="1 2">
    <name type="scientific">Flagellimonas profundi</name>
    <dbReference type="NCBI Taxonomy" id="2915620"/>
    <lineage>
        <taxon>Bacteria</taxon>
        <taxon>Pseudomonadati</taxon>
        <taxon>Bacteroidota</taxon>
        <taxon>Flavobacteriia</taxon>
        <taxon>Flavobacteriales</taxon>
        <taxon>Flavobacteriaceae</taxon>
        <taxon>Flagellimonas</taxon>
    </lineage>
</organism>
<dbReference type="Proteomes" id="UP000664807">
    <property type="component" value="Unassembled WGS sequence"/>
</dbReference>
<dbReference type="Pfam" id="PF10012">
    <property type="entry name" value="DUF2255"/>
    <property type="match status" value="1"/>
</dbReference>
<evidence type="ECO:0000313" key="2">
    <source>
        <dbReference type="Proteomes" id="UP000664807"/>
    </source>
</evidence>
<dbReference type="InterPro" id="IPR016888">
    <property type="entry name" value="UCP028498"/>
</dbReference>
<dbReference type="EMBL" id="JAFLNM010000001">
    <property type="protein sequence ID" value="MBO0340380.1"/>
    <property type="molecule type" value="Genomic_DNA"/>
</dbReference>
<reference evidence="1 2" key="1">
    <citation type="submission" date="2021-03" db="EMBL/GenBank/DDBJ databases">
        <title>Muricauda lutimaris sp. nov. and Muricauda ruestringensis sp. nov, two marine members of the Flavobacteriaceae isolated from deep sea sediments of Western Pacific.</title>
        <authorList>
            <person name="Zhao S."/>
            <person name="Liu R."/>
        </authorList>
    </citation>
    <scope>NUCLEOTIDE SEQUENCE [LARGE SCALE GENOMIC DNA]</scope>
    <source>
        <strain evidence="1 2">BC31-3-A3</strain>
    </source>
</reference>
<keyword evidence="2" id="KW-1185">Reference proteome</keyword>
<name>A0ABS3FB50_9FLAO</name>
<comment type="caution">
    <text evidence="1">The sequence shown here is derived from an EMBL/GenBank/DDBJ whole genome shotgun (WGS) entry which is preliminary data.</text>
</comment>